<dbReference type="AlphaFoldDB" id="A0A9X3S261"/>
<comment type="caution">
    <text evidence="3">The sequence shown here is derived from an EMBL/GenBank/DDBJ whole genome shotgun (WGS) entry which is preliminary data.</text>
</comment>
<protein>
    <recommendedName>
        <fullName evidence="5">DUF1573 domain-containing protein</fullName>
    </recommendedName>
</protein>
<reference evidence="3" key="1">
    <citation type="submission" date="2022-10" db="EMBL/GenBank/DDBJ databases">
        <title>The WGS of Solirubrobacter ginsenosidimutans DSM 21036.</title>
        <authorList>
            <person name="Jiang Z."/>
        </authorList>
    </citation>
    <scope>NUCLEOTIDE SEQUENCE</scope>
    <source>
        <strain evidence="3">DSM 21036</strain>
    </source>
</reference>
<feature type="chain" id="PRO_5040789457" description="DUF1573 domain-containing protein" evidence="2">
    <location>
        <begin position="26"/>
        <end position="350"/>
    </location>
</feature>
<evidence type="ECO:0000313" key="4">
    <source>
        <dbReference type="Proteomes" id="UP001149140"/>
    </source>
</evidence>
<dbReference type="Gene3D" id="2.60.40.2700">
    <property type="match status" value="1"/>
</dbReference>
<feature type="signal peptide" evidence="2">
    <location>
        <begin position="1"/>
        <end position="25"/>
    </location>
</feature>
<feature type="compositionally biased region" description="Pro residues" evidence="1">
    <location>
        <begin position="126"/>
        <end position="156"/>
    </location>
</feature>
<feature type="region of interest" description="Disordered" evidence="1">
    <location>
        <begin position="124"/>
        <end position="213"/>
    </location>
</feature>
<proteinExistence type="predicted"/>
<feature type="region of interest" description="Disordered" evidence="1">
    <location>
        <begin position="329"/>
        <end position="350"/>
    </location>
</feature>
<dbReference type="EMBL" id="JAPDOD010000031">
    <property type="protein sequence ID" value="MDA0164205.1"/>
    <property type="molecule type" value="Genomic_DNA"/>
</dbReference>
<evidence type="ECO:0000313" key="3">
    <source>
        <dbReference type="EMBL" id="MDA0164205.1"/>
    </source>
</evidence>
<keyword evidence="4" id="KW-1185">Reference proteome</keyword>
<dbReference type="Proteomes" id="UP001149140">
    <property type="component" value="Unassembled WGS sequence"/>
</dbReference>
<sequence length="350" mass="36107">MYGRRIYIALIGLLLALGIAAPAQAAAVDVTSAGTITGSAVVGQKLTVSNGSYTGPSGTTTGRMWVRCDSATTTSCATIDGATSTTYTLTTADKGKWLRVTLYAYWLYDWDYALTSPTAVIAAAPTPTPTPTPTRTPTPTPTPTKTPTPTPTPTKTPTPTATPAKTAAPVISPTPTATATAAPAPTAAPATGFTSADAPAADPPLGEPIAAPVAQPSPAASLAAETAARKKVAKAKMIRPYPTVRISGSLTKRGADVALLTVKAPKGVRITLTCQGKGCPLREVAQATSLFHIQQFERELVAGTKLTITVTKPGYITKVTTITIRKGKGPARTDRCQQPGETKRIACPKR</sequence>
<keyword evidence="2" id="KW-0732">Signal</keyword>
<evidence type="ECO:0008006" key="5">
    <source>
        <dbReference type="Google" id="ProtNLM"/>
    </source>
</evidence>
<name>A0A9X3S261_9ACTN</name>
<organism evidence="3 4">
    <name type="scientific">Solirubrobacter ginsenosidimutans</name>
    <dbReference type="NCBI Taxonomy" id="490573"/>
    <lineage>
        <taxon>Bacteria</taxon>
        <taxon>Bacillati</taxon>
        <taxon>Actinomycetota</taxon>
        <taxon>Thermoleophilia</taxon>
        <taxon>Solirubrobacterales</taxon>
        <taxon>Solirubrobacteraceae</taxon>
        <taxon>Solirubrobacter</taxon>
    </lineage>
</organism>
<accession>A0A9X3S261</accession>
<feature type="compositionally biased region" description="Low complexity" evidence="1">
    <location>
        <begin position="157"/>
        <end position="191"/>
    </location>
</feature>
<evidence type="ECO:0000256" key="2">
    <source>
        <dbReference type="SAM" id="SignalP"/>
    </source>
</evidence>
<dbReference type="RefSeq" id="WP_270043456.1">
    <property type="nucleotide sequence ID" value="NZ_JAPDOD010000031.1"/>
</dbReference>
<evidence type="ECO:0000256" key="1">
    <source>
        <dbReference type="SAM" id="MobiDB-lite"/>
    </source>
</evidence>
<gene>
    <name evidence="3" type="ORF">OM076_28295</name>
</gene>